<proteinExistence type="inferred from homology"/>
<dbReference type="GO" id="GO:0005886">
    <property type="term" value="C:plasma membrane"/>
    <property type="evidence" value="ECO:0007669"/>
    <property type="project" value="TreeGrafter"/>
</dbReference>
<keyword evidence="5 7" id="KW-1133">Transmembrane helix</keyword>
<gene>
    <name evidence="8" type="ORF">Anas_00200</name>
</gene>
<keyword evidence="9" id="KW-1185">Reference proteome</keyword>
<reference evidence="8 9" key="1">
    <citation type="journal article" date="2019" name="PLoS Biol.">
        <title>Sex chromosomes control vertical transmission of feminizing Wolbachia symbionts in an isopod.</title>
        <authorList>
            <person name="Becking T."/>
            <person name="Chebbi M.A."/>
            <person name="Giraud I."/>
            <person name="Moumen B."/>
            <person name="Laverre T."/>
            <person name="Caubet Y."/>
            <person name="Peccoud J."/>
            <person name="Gilbert C."/>
            <person name="Cordaux R."/>
        </authorList>
    </citation>
    <scope>NUCLEOTIDE SEQUENCE [LARGE SCALE GENOMIC DNA]</scope>
    <source>
        <strain evidence="8">ANa2</strain>
        <tissue evidence="8">Whole body excluding digestive tract and cuticle</tissue>
    </source>
</reference>
<feature type="transmembrane region" description="Helical" evidence="7">
    <location>
        <begin position="458"/>
        <end position="489"/>
    </location>
</feature>
<dbReference type="InterPro" id="IPR001898">
    <property type="entry name" value="SLC13A/DASS"/>
</dbReference>
<feature type="transmembrane region" description="Helical" evidence="7">
    <location>
        <begin position="501"/>
        <end position="520"/>
    </location>
</feature>
<evidence type="ECO:0000313" key="9">
    <source>
        <dbReference type="Proteomes" id="UP000326759"/>
    </source>
</evidence>
<dbReference type="GO" id="GO:0015137">
    <property type="term" value="F:citrate transmembrane transporter activity"/>
    <property type="evidence" value="ECO:0007669"/>
    <property type="project" value="TreeGrafter"/>
</dbReference>
<accession>A0A5N5TLI5</accession>
<sequence>MELPGFPSATENTLRHIAETRCGYVILLMSIYFMTEAIPLGVTALIPVFAFPLLGVLSSSIVCSTYSMETNIFFLGGLIVAVTIEHCNLHKRIALFVILHVGQSPRKLMFGFMLNTMLLSMWISNTASTAMMIPIVQSVLKELEKTMEMKDLDSPRIDERTAKQDTEEGIMINPEDTKYLTEKSFSKYGENENLYNPEEANMLYNGATEKNVQNISDEKEKKNCGVDFKTLKTMYFLGVAYAANVGGTGSLTGTGPNLIMKGILDDSYDEPNNLNFGTWMIFNVPGMILCTLSCFIWLQFLFVGFGSRSKLPNVTEKQRKKVKEIITNQYKSLGKISFHESSVLIVFVTLALLWFFREPGFMPGWGDLFKFIYPNITYGNVVPTFLAVVFMSVLPSHPNFWPNGPSESCITWKILQEKLPWNIFLLIGGGKAIARGFVDSGLSLAIGEKLKIFDSFPPSFSALVFSISIALGTEVASNGAMVAISMPILNEIALRTCINPLFLMLPAVVCCSYAFMLPVSTPPNALVYGVAGGDMKIKDMLKAGIVMNILCVLIINLMINTLGVAMFNVGELPSWANSTTTQEHIQQCWKNSSVLV</sequence>
<name>A0A5N5TLI5_9CRUS</name>
<feature type="transmembrane region" description="Helical" evidence="7">
    <location>
        <begin position="71"/>
        <end position="89"/>
    </location>
</feature>
<dbReference type="Proteomes" id="UP000326759">
    <property type="component" value="Unassembled WGS sequence"/>
</dbReference>
<evidence type="ECO:0000256" key="4">
    <source>
        <dbReference type="ARBA" id="ARBA00022692"/>
    </source>
</evidence>
<keyword evidence="4 7" id="KW-0812">Transmembrane</keyword>
<feature type="transmembrane region" description="Helical" evidence="7">
    <location>
        <begin position="419"/>
        <end position="438"/>
    </location>
</feature>
<keyword evidence="3" id="KW-0813">Transport</keyword>
<comment type="caution">
    <text evidence="8">The sequence shown here is derived from an EMBL/GenBank/DDBJ whole genome shotgun (WGS) entry which is preliminary data.</text>
</comment>
<evidence type="ECO:0000256" key="5">
    <source>
        <dbReference type="ARBA" id="ARBA00022989"/>
    </source>
</evidence>
<feature type="transmembrane region" description="Helical" evidence="7">
    <location>
        <begin position="376"/>
        <end position="394"/>
    </location>
</feature>
<dbReference type="Pfam" id="PF00939">
    <property type="entry name" value="Na_sulph_symp"/>
    <property type="match status" value="1"/>
</dbReference>
<protein>
    <submittedName>
        <fullName evidence="8">Solute carrier family 13 member 3</fullName>
    </submittedName>
</protein>
<dbReference type="PANTHER" id="PTHR10283">
    <property type="entry name" value="SOLUTE CARRIER FAMILY 13 MEMBER"/>
    <property type="match status" value="1"/>
</dbReference>
<comment type="similarity">
    <text evidence="2">Belongs to the SLC13A/DASS transporter (TC 2.A.47) family. NADC subfamily.</text>
</comment>
<feature type="transmembrane region" description="Helical" evidence="7">
    <location>
        <begin position="338"/>
        <end position="356"/>
    </location>
</feature>
<evidence type="ECO:0000256" key="2">
    <source>
        <dbReference type="ARBA" id="ARBA00006772"/>
    </source>
</evidence>
<keyword evidence="6 7" id="KW-0472">Membrane</keyword>
<evidence type="ECO:0000256" key="1">
    <source>
        <dbReference type="ARBA" id="ARBA00004141"/>
    </source>
</evidence>
<evidence type="ECO:0000256" key="6">
    <source>
        <dbReference type="ARBA" id="ARBA00023136"/>
    </source>
</evidence>
<dbReference type="InterPro" id="IPR031312">
    <property type="entry name" value="Na/sul_symport_CS"/>
</dbReference>
<feature type="transmembrane region" description="Helical" evidence="7">
    <location>
        <begin position="540"/>
        <end position="559"/>
    </location>
</feature>
<dbReference type="PROSITE" id="PS01271">
    <property type="entry name" value="NA_SULFATE"/>
    <property type="match status" value="1"/>
</dbReference>
<evidence type="ECO:0000256" key="3">
    <source>
        <dbReference type="ARBA" id="ARBA00022448"/>
    </source>
</evidence>
<dbReference type="OrthoDB" id="6493944at2759"/>
<dbReference type="PANTHER" id="PTHR10283:SF82">
    <property type="entry name" value="SOLUTE CARRIER FAMILY 13 MEMBER 2"/>
    <property type="match status" value="1"/>
</dbReference>
<feature type="transmembrane region" description="Helical" evidence="7">
    <location>
        <begin position="110"/>
        <end position="136"/>
    </location>
</feature>
<dbReference type="AlphaFoldDB" id="A0A5N5TLI5"/>
<feature type="transmembrane region" description="Helical" evidence="7">
    <location>
        <begin position="24"/>
        <end position="51"/>
    </location>
</feature>
<feature type="transmembrane region" description="Helical" evidence="7">
    <location>
        <begin position="279"/>
        <end position="303"/>
    </location>
</feature>
<evidence type="ECO:0000256" key="7">
    <source>
        <dbReference type="SAM" id="Phobius"/>
    </source>
</evidence>
<dbReference type="EMBL" id="SEYY01000532">
    <property type="protein sequence ID" value="KAB7507030.1"/>
    <property type="molecule type" value="Genomic_DNA"/>
</dbReference>
<evidence type="ECO:0000313" key="8">
    <source>
        <dbReference type="EMBL" id="KAB7507030.1"/>
    </source>
</evidence>
<dbReference type="GO" id="GO:0015141">
    <property type="term" value="F:succinate transmembrane transporter activity"/>
    <property type="evidence" value="ECO:0007669"/>
    <property type="project" value="TreeGrafter"/>
</dbReference>
<comment type="subcellular location">
    <subcellularLocation>
        <location evidence="1">Membrane</location>
        <topology evidence="1">Multi-pass membrane protein</topology>
    </subcellularLocation>
</comment>
<organism evidence="8 9">
    <name type="scientific">Armadillidium nasatum</name>
    <dbReference type="NCBI Taxonomy" id="96803"/>
    <lineage>
        <taxon>Eukaryota</taxon>
        <taxon>Metazoa</taxon>
        <taxon>Ecdysozoa</taxon>
        <taxon>Arthropoda</taxon>
        <taxon>Crustacea</taxon>
        <taxon>Multicrustacea</taxon>
        <taxon>Malacostraca</taxon>
        <taxon>Eumalacostraca</taxon>
        <taxon>Peracarida</taxon>
        <taxon>Isopoda</taxon>
        <taxon>Oniscidea</taxon>
        <taxon>Crinocheta</taxon>
        <taxon>Armadillidiidae</taxon>
        <taxon>Armadillidium</taxon>
    </lineage>
</organism>